<dbReference type="Gene3D" id="3.40.50.10600">
    <property type="entry name" value="SpoIIaa-like domains"/>
    <property type="match status" value="1"/>
</dbReference>
<accession>A0A1G2U0M1</accession>
<organism evidence="1 2">
    <name type="scientific">Candidatus Zambryskibacteria bacterium RIFCSPLOWO2_01_FULL_45_21</name>
    <dbReference type="NCBI Taxonomy" id="1802761"/>
    <lineage>
        <taxon>Bacteria</taxon>
        <taxon>Candidatus Zambryskiibacteriota</taxon>
    </lineage>
</organism>
<protein>
    <recommendedName>
        <fullName evidence="3">STAS/SEC14 domain-containing protein</fullName>
    </recommendedName>
</protein>
<dbReference type="AlphaFoldDB" id="A0A1G2U0M1"/>
<evidence type="ECO:0008006" key="3">
    <source>
        <dbReference type="Google" id="ProtNLM"/>
    </source>
</evidence>
<dbReference type="Pfam" id="PF11964">
    <property type="entry name" value="SpoIIAA-like"/>
    <property type="match status" value="1"/>
</dbReference>
<sequence length="143" mass="15655">MSKDDKNLDIKVGAGNILNLTIAGDISGSNMAKLTEWIQEVKQSILDLHKKTGDRVLCLVDITGLEKYDPEAITILADMMKENEPHIKKTATFGGSKYVVLAEDVVVALSGRKNLKGFEKKEKALAWLNGEDEAAEADPEVEL</sequence>
<evidence type="ECO:0000313" key="2">
    <source>
        <dbReference type="Proteomes" id="UP000176800"/>
    </source>
</evidence>
<reference evidence="1 2" key="1">
    <citation type="journal article" date="2016" name="Nat. Commun.">
        <title>Thousands of microbial genomes shed light on interconnected biogeochemical processes in an aquifer system.</title>
        <authorList>
            <person name="Anantharaman K."/>
            <person name="Brown C.T."/>
            <person name="Hug L.A."/>
            <person name="Sharon I."/>
            <person name="Castelle C.J."/>
            <person name="Probst A.J."/>
            <person name="Thomas B.C."/>
            <person name="Singh A."/>
            <person name="Wilkins M.J."/>
            <person name="Karaoz U."/>
            <person name="Brodie E.L."/>
            <person name="Williams K.H."/>
            <person name="Hubbard S.S."/>
            <person name="Banfield J.F."/>
        </authorList>
    </citation>
    <scope>NUCLEOTIDE SEQUENCE [LARGE SCALE GENOMIC DNA]</scope>
</reference>
<dbReference type="InterPro" id="IPR038396">
    <property type="entry name" value="SpoIIAA-like_sf"/>
</dbReference>
<dbReference type="EMBL" id="MHWE01000023">
    <property type="protein sequence ID" value="OHB03067.1"/>
    <property type="molecule type" value="Genomic_DNA"/>
</dbReference>
<gene>
    <name evidence="1" type="ORF">A3B14_00180</name>
</gene>
<comment type="caution">
    <text evidence="1">The sequence shown here is derived from an EMBL/GenBank/DDBJ whole genome shotgun (WGS) entry which is preliminary data.</text>
</comment>
<dbReference type="InterPro" id="IPR021866">
    <property type="entry name" value="SpoIIAA-like"/>
</dbReference>
<dbReference type="Proteomes" id="UP000176800">
    <property type="component" value="Unassembled WGS sequence"/>
</dbReference>
<dbReference type="InterPro" id="IPR036513">
    <property type="entry name" value="STAS_dom_sf"/>
</dbReference>
<proteinExistence type="predicted"/>
<dbReference type="SUPFAM" id="SSF52091">
    <property type="entry name" value="SpoIIaa-like"/>
    <property type="match status" value="1"/>
</dbReference>
<name>A0A1G2U0M1_9BACT</name>
<evidence type="ECO:0000313" key="1">
    <source>
        <dbReference type="EMBL" id="OHB03067.1"/>
    </source>
</evidence>